<evidence type="ECO:0000313" key="1">
    <source>
        <dbReference type="EMBL" id="SFU39319.1"/>
    </source>
</evidence>
<dbReference type="InterPro" id="IPR011990">
    <property type="entry name" value="TPR-like_helical_dom_sf"/>
</dbReference>
<evidence type="ECO:0000313" key="2">
    <source>
        <dbReference type="Proteomes" id="UP000199138"/>
    </source>
</evidence>
<dbReference type="STRING" id="1224947.SAMN05216480_102206"/>
<keyword evidence="2" id="KW-1185">Reference proteome</keyword>
<dbReference type="AlphaFoldDB" id="A0A1I7FSW9"/>
<name>A0A1I7FSW9_9FLAO</name>
<organism evidence="1 2">
    <name type="scientific">Pustulibacterium marinum</name>
    <dbReference type="NCBI Taxonomy" id="1224947"/>
    <lineage>
        <taxon>Bacteria</taxon>
        <taxon>Pseudomonadati</taxon>
        <taxon>Bacteroidota</taxon>
        <taxon>Flavobacteriia</taxon>
        <taxon>Flavobacteriales</taxon>
        <taxon>Flavobacteriaceae</taxon>
        <taxon>Pustulibacterium</taxon>
    </lineage>
</organism>
<reference evidence="1 2" key="1">
    <citation type="submission" date="2016-10" db="EMBL/GenBank/DDBJ databases">
        <authorList>
            <person name="de Groot N.N."/>
        </authorList>
    </citation>
    <scope>NUCLEOTIDE SEQUENCE [LARGE SCALE GENOMIC DNA]</scope>
    <source>
        <strain evidence="1 2">CGMCC 1.12333</strain>
    </source>
</reference>
<dbReference type="EMBL" id="FPBK01000002">
    <property type="protein sequence ID" value="SFU39319.1"/>
    <property type="molecule type" value="Genomic_DNA"/>
</dbReference>
<protein>
    <recommendedName>
        <fullName evidence="3">Tetratricopeptide repeat-containing protein</fullName>
    </recommendedName>
</protein>
<sequence length="372" mass="44002">MHMKHLLLIILIFSYCSSYGQEEPIQTEEIDTLTHFFNFIDEISTAIDKNDREFIFKHTDSTTIEKILTKVPDTLYKDIYKKEIEKGYAALTTNMHNAINAGEYYNFINYTRDDDNTFYALFRYFSNDSGLNYHQYIATYKDDKFILKDIYILLTGQDFSDMLANSFNNSFNSESKTDADLYKKFLVLKNLGLNEKAFKVAEKITDTTIIDRTFLILKSQSASEYSDQAYTESMLEILEKYPQDPCITLLSIDYFYLKKDFNNLFRAIDDLEIYTDDDFLKYFKANYAFEIDEFYLAKENYEYIIKEYPSFVEADVMLLHTYHELDEPENAITLLSNMVNDGYSKKDLIDLVKNDMNDFYKTKTFKNWKKGH</sequence>
<evidence type="ECO:0008006" key="3">
    <source>
        <dbReference type="Google" id="ProtNLM"/>
    </source>
</evidence>
<dbReference type="Proteomes" id="UP000199138">
    <property type="component" value="Unassembled WGS sequence"/>
</dbReference>
<proteinExistence type="predicted"/>
<gene>
    <name evidence="1" type="ORF">SAMN05216480_102206</name>
</gene>
<accession>A0A1I7FSW9</accession>
<dbReference type="Gene3D" id="1.25.40.10">
    <property type="entry name" value="Tetratricopeptide repeat domain"/>
    <property type="match status" value="1"/>
</dbReference>